<keyword evidence="2 10" id="KW-0378">Hydrolase</keyword>
<dbReference type="SUPFAM" id="SSF48334">
    <property type="entry name" value="DNA repair protein MutS, domain III"/>
    <property type="match status" value="1"/>
</dbReference>
<evidence type="ECO:0000313" key="12">
    <source>
        <dbReference type="Proteomes" id="UP001625374"/>
    </source>
</evidence>
<keyword evidence="12" id="KW-1185">Reference proteome</keyword>
<evidence type="ECO:0000256" key="2">
    <source>
        <dbReference type="ARBA" id="ARBA00022759"/>
    </source>
</evidence>
<dbReference type="NCBIfam" id="TIGR01069">
    <property type="entry name" value="mutS2"/>
    <property type="match status" value="1"/>
</dbReference>
<evidence type="ECO:0000256" key="4">
    <source>
        <dbReference type="ARBA" id="ARBA00023125"/>
    </source>
</evidence>
<gene>
    <name evidence="9" type="primary">mutS_2</name>
    <name evidence="10" type="ORF">ACEN37_06750</name>
    <name evidence="9" type="ORF">M132T_14940</name>
</gene>
<dbReference type="Pfam" id="PF00488">
    <property type="entry name" value="MutS_V"/>
    <property type="match status" value="1"/>
</dbReference>
<sequence length="638" mass="72745">MITQESIGKVQFDVIIKEVQSYAIGEYSKEIIKKAELESNLMAVETKQQETAEARIIVDSGQYVPFMGLPHIHSLMQQVEKGLLLQPNELVEVADFLRSNRMIKKFFEKNRHQTLLLYGYSKNLSDFSDIEESIYSKIRHSKIIDDASNILRKVRKQLKEKEQEIEAKLWKFIRHPQNKKKIQESLVIKKEERYTIPVKSSYKNTIQGNIVEQSNKGTTVYVEPSAVTKLNEQLMMLKAEEQAEEYQILAELTGYINEKEESINQAIEMVTFFDVIFARAKYSKAINGITPLVNKEERIKVVQGKHPLLFEEAVPLDFSLGMNYRGLVITGANAGGKTVVLKTIGLLTLMTMFGLQIPAEEGTEIAVLDQFYVDIGDQQNIENALSTFSGHMKNIAEILNKVGRHTLVCLDEIGSGTEPNEGAGLAIAILETLYQNGSLVVATTHYGEIKRFSEEHEDFTPAAMAFDEDTLAPQYLLQVGKTGDSQALYIAKKMNMSQSLIKQAAVFIREKTYPTVKKEFVHLERQKNRSSIVAKEDRYKKGDRISLTETKEVGLVFTDEGMDTIQVFVNEEIKEILRKRTRLQASAGLLYPEGYDLDSLFIDFQTRKRARDLERGSKKARKELEKEAKIRRSKRNRE</sequence>
<dbReference type="GO" id="GO:0016887">
    <property type="term" value="F:ATP hydrolysis activity"/>
    <property type="evidence" value="ECO:0007669"/>
    <property type="project" value="InterPro"/>
</dbReference>
<keyword evidence="4" id="KW-0238">DNA-binding</keyword>
<keyword evidence="3" id="KW-0067">ATP-binding</keyword>
<dbReference type="AlphaFoldDB" id="A0AAV3WW63"/>
<dbReference type="EMBL" id="BKBI01000009">
    <property type="protein sequence ID" value="GEQ35986.1"/>
    <property type="molecule type" value="Genomic_DNA"/>
</dbReference>
<dbReference type="InterPro" id="IPR000432">
    <property type="entry name" value="DNA_mismatch_repair_MutS_C"/>
</dbReference>
<feature type="compositionally biased region" description="Basic and acidic residues" evidence="6">
    <location>
        <begin position="611"/>
        <end position="630"/>
    </location>
</feature>
<organism evidence="9 11">
    <name type="scientific">Marinilactibacillus psychrotolerans</name>
    <dbReference type="NCBI Taxonomy" id="191770"/>
    <lineage>
        <taxon>Bacteria</taxon>
        <taxon>Bacillati</taxon>
        <taxon>Bacillota</taxon>
        <taxon>Bacilli</taxon>
        <taxon>Lactobacillales</taxon>
        <taxon>Carnobacteriaceae</taxon>
        <taxon>Marinilactibacillus</taxon>
    </lineage>
</organism>
<evidence type="ECO:0000256" key="6">
    <source>
        <dbReference type="SAM" id="MobiDB-lite"/>
    </source>
</evidence>
<dbReference type="Gene3D" id="3.40.50.300">
    <property type="entry name" value="P-loop containing nucleotide triphosphate hydrolases"/>
    <property type="match status" value="1"/>
</dbReference>
<keyword evidence="2 10" id="KW-0540">Nuclease</keyword>
<dbReference type="PANTHER" id="PTHR48466:SF2">
    <property type="entry name" value="OS10G0509000 PROTEIN"/>
    <property type="match status" value="1"/>
</dbReference>
<reference evidence="9" key="1">
    <citation type="submission" date="2019-08" db="EMBL/GenBank/DDBJ databases">
        <title>Marinilactibacillus psychrotolerans M13-2T whole genome sequencing project.</title>
        <authorList>
            <person name="Ishikawa M."/>
            <person name="Suzuki T."/>
            <person name="Matsutani M."/>
        </authorList>
    </citation>
    <scope>NUCLEOTIDE SEQUENCE</scope>
    <source>
        <strain evidence="9">M13-2T</strain>
    </source>
</reference>
<dbReference type="InterPro" id="IPR005747">
    <property type="entry name" value="MutS2"/>
</dbReference>
<keyword evidence="5" id="KW-0175">Coiled coil</keyword>
<comment type="caution">
    <text evidence="9">The sequence shown here is derived from an EMBL/GenBank/DDBJ whole genome shotgun (WGS) entry which is preliminary data.</text>
</comment>
<dbReference type="GO" id="GO:0004519">
    <property type="term" value="F:endonuclease activity"/>
    <property type="evidence" value="ECO:0007669"/>
    <property type="project" value="UniProtKB-KW"/>
</dbReference>
<evidence type="ECO:0000313" key="10">
    <source>
        <dbReference type="EMBL" id="MFL2102953.1"/>
    </source>
</evidence>
<accession>A0AAV3WW63</accession>
<dbReference type="PANTHER" id="PTHR48466">
    <property type="entry name" value="OS10G0509000 PROTEIN-RELATED"/>
    <property type="match status" value="1"/>
</dbReference>
<dbReference type="GO" id="GO:0005524">
    <property type="term" value="F:ATP binding"/>
    <property type="evidence" value="ECO:0007669"/>
    <property type="project" value="UniProtKB-KW"/>
</dbReference>
<evidence type="ECO:0000313" key="11">
    <source>
        <dbReference type="Proteomes" id="UP000887127"/>
    </source>
</evidence>
<proteinExistence type="predicted"/>
<dbReference type="Proteomes" id="UP000887127">
    <property type="component" value="Unassembled WGS sequence"/>
</dbReference>
<dbReference type="GO" id="GO:0030983">
    <property type="term" value="F:mismatched DNA binding"/>
    <property type="evidence" value="ECO:0007669"/>
    <property type="project" value="InterPro"/>
</dbReference>
<dbReference type="PIRSF" id="PIRSF005814">
    <property type="entry name" value="MutS_YshD"/>
    <property type="match status" value="1"/>
</dbReference>
<dbReference type="SUPFAM" id="SSF52540">
    <property type="entry name" value="P-loop containing nucleoside triphosphate hydrolases"/>
    <property type="match status" value="1"/>
</dbReference>
<feature type="region of interest" description="Disordered" evidence="6">
    <location>
        <begin position="611"/>
        <end position="638"/>
    </location>
</feature>
<name>A0AAV3WW63_9LACT</name>
<dbReference type="GO" id="GO:0006298">
    <property type="term" value="P:mismatch repair"/>
    <property type="evidence" value="ECO:0007669"/>
    <property type="project" value="InterPro"/>
</dbReference>
<reference evidence="10 12" key="2">
    <citation type="submission" date="2024-08" db="EMBL/GenBank/DDBJ databases">
        <authorList>
            <person name="Arias E."/>
        </authorList>
    </citation>
    <scope>NUCLEOTIDE SEQUENCE [LARGE SCALE GENOMIC DNA]</scope>
    <source>
        <strain evidence="10 12">FAM 24106</strain>
    </source>
</reference>
<evidence type="ECO:0000256" key="1">
    <source>
        <dbReference type="ARBA" id="ARBA00022741"/>
    </source>
</evidence>
<evidence type="ECO:0000259" key="8">
    <source>
        <dbReference type="SMART" id="SM00534"/>
    </source>
</evidence>
<dbReference type="InterPro" id="IPR007696">
    <property type="entry name" value="DNA_mismatch_repair_MutS_core"/>
</dbReference>
<dbReference type="InterPro" id="IPR045076">
    <property type="entry name" value="MutS"/>
</dbReference>
<evidence type="ECO:0000259" key="7">
    <source>
        <dbReference type="SMART" id="SM00533"/>
    </source>
</evidence>
<evidence type="ECO:0000313" key="9">
    <source>
        <dbReference type="EMBL" id="GEQ35986.1"/>
    </source>
</evidence>
<dbReference type="SMART" id="SM00534">
    <property type="entry name" value="MUTSac"/>
    <property type="match status" value="1"/>
</dbReference>
<feature type="coiled-coil region" evidence="5">
    <location>
        <begin position="144"/>
        <end position="171"/>
    </location>
</feature>
<feature type="domain" description="DNA mismatch repair proteins mutS family" evidence="8">
    <location>
        <begin position="324"/>
        <end position="509"/>
    </location>
</feature>
<dbReference type="EMBL" id="JBGQQK010000016">
    <property type="protein sequence ID" value="MFL2102953.1"/>
    <property type="molecule type" value="Genomic_DNA"/>
</dbReference>
<dbReference type="InterPro" id="IPR027417">
    <property type="entry name" value="P-loop_NTPase"/>
</dbReference>
<feature type="domain" description="DNA mismatch repair protein MutS core" evidence="7">
    <location>
        <begin position="10"/>
        <end position="312"/>
    </location>
</feature>
<dbReference type="RefSeq" id="WP_091760822.1">
    <property type="nucleotide sequence ID" value="NZ_JBIYPS010000002.1"/>
</dbReference>
<protein>
    <submittedName>
        <fullName evidence="9">DNA mismatch repair protein MutS</fullName>
    </submittedName>
    <submittedName>
        <fullName evidence="10">Endonuclease MutS2</fullName>
    </submittedName>
</protein>
<dbReference type="Proteomes" id="UP001625374">
    <property type="component" value="Unassembled WGS sequence"/>
</dbReference>
<evidence type="ECO:0000256" key="3">
    <source>
        <dbReference type="ARBA" id="ARBA00022840"/>
    </source>
</evidence>
<dbReference type="SMART" id="SM00533">
    <property type="entry name" value="MUTSd"/>
    <property type="match status" value="1"/>
</dbReference>
<dbReference type="GO" id="GO:0045910">
    <property type="term" value="P:negative regulation of DNA recombination"/>
    <property type="evidence" value="ECO:0007669"/>
    <property type="project" value="InterPro"/>
</dbReference>
<dbReference type="InterPro" id="IPR036187">
    <property type="entry name" value="DNA_mismatch_repair_MutS_sf"/>
</dbReference>
<keyword evidence="2 10" id="KW-0255">Endonuclease</keyword>
<keyword evidence="1" id="KW-0547">Nucleotide-binding</keyword>
<dbReference type="GO" id="GO:0140664">
    <property type="term" value="F:ATP-dependent DNA damage sensor activity"/>
    <property type="evidence" value="ECO:0007669"/>
    <property type="project" value="InterPro"/>
</dbReference>
<evidence type="ECO:0000256" key="5">
    <source>
        <dbReference type="SAM" id="Coils"/>
    </source>
</evidence>